<feature type="domain" description="Arf-GAP" evidence="7">
    <location>
        <begin position="16"/>
        <end position="130"/>
    </location>
</feature>
<evidence type="ECO:0000256" key="5">
    <source>
        <dbReference type="PROSITE-ProRule" id="PRU00288"/>
    </source>
</evidence>
<dbReference type="AlphaFoldDB" id="A0A8D7A7W3"/>
<keyword evidence="4" id="KW-0862">Zinc</keyword>
<dbReference type="SUPFAM" id="SSF57863">
    <property type="entry name" value="ArfGap/RecO-like zinc finger"/>
    <property type="match status" value="1"/>
</dbReference>
<dbReference type="InterPro" id="IPR038508">
    <property type="entry name" value="ArfGAP_dom_sf"/>
</dbReference>
<keyword evidence="3 5" id="KW-0863">Zinc-finger</keyword>
<dbReference type="Pfam" id="PF01412">
    <property type="entry name" value="ArfGap"/>
    <property type="match status" value="1"/>
</dbReference>
<evidence type="ECO:0000256" key="6">
    <source>
        <dbReference type="SAM" id="MobiDB-lite"/>
    </source>
</evidence>
<dbReference type="PANTHER" id="PTHR46419:SF2">
    <property type="entry name" value="ADP-RIBOSYLATION FACTOR GTPASE-ACTIVATING PROTEIN AGD5"/>
    <property type="match status" value="1"/>
</dbReference>
<dbReference type="EMBL" id="HG996469">
    <property type="protein sequence ID" value="CAG1843832.1"/>
    <property type="molecule type" value="Genomic_DNA"/>
</dbReference>
<dbReference type="FunFam" id="1.10.220.150:FF:000009">
    <property type="entry name" value="stromal membrane-associated protein 1 isoform X1"/>
    <property type="match status" value="1"/>
</dbReference>
<reference evidence="8" key="1">
    <citation type="submission" date="2021-03" db="EMBL/GenBank/DDBJ databases">
        <authorList>
            <consortium name="Genoscope - CEA"/>
            <person name="William W."/>
        </authorList>
    </citation>
    <scope>NUCLEOTIDE SEQUENCE</scope>
    <source>
        <strain evidence="8">Doubled-haploid Pahang</strain>
    </source>
</reference>
<feature type="compositionally biased region" description="Polar residues" evidence="6">
    <location>
        <begin position="166"/>
        <end position="175"/>
    </location>
</feature>
<dbReference type="PANTHER" id="PTHR46419">
    <property type="entry name" value="ADP-RIBOSYLATION FACTOR GTPASE-ACTIVATING PROTEIN AGD5"/>
    <property type="match status" value="1"/>
</dbReference>
<dbReference type="PRINTS" id="PR00405">
    <property type="entry name" value="REVINTRACTNG"/>
</dbReference>
<feature type="region of interest" description="Disordered" evidence="6">
    <location>
        <begin position="166"/>
        <end position="222"/>
    </location>
</feature>
<dbReference type="CDD" id="cd08204">
    <property type="entry name" value="ArfGap"/>
    <property type="match status" value="1"/>
</dbReference>
<organism evidence="8">
    <name type="scientific">Musa acuminata subsp. malaccensis</name>
    <name type="common">Wild banana</name>
    <name type="synonym">Musa malaccensis</name>
    <dbReference type="NCBI Taxonomy" id="214687"/>
    <lineage>
        <taxon>Eukaryota</taxon>
        <taxon>Viridiplantae</taxon>
        <taxon>Streptophyta</taxon>
        <taxon>Embryophyta</taxon>
        <taxon>Tracheophyta</taxon>
        <taxon>Spermatophyta</taxon>
        <taxon>Magnoliopsida</taxon>
        <taxon>Liliopsida</taxon>
        <taxon>Zingiberales</taxon>
        <taxon>Musaceae</taxon>
        <taxon>Musa</taxon>
    </lineage>
</organism>
<keyword evidence="2" id="KW-0479">Metal-binding</keyword>
<dbReference type="InterPro" id="IPR037278">
    <property type="entry name" value="ARFGAP/RecO"/>
</dbReference>
<dbReference type="GO" id="GO:0005096">
    <property type="term" value="F:GTPase activator activity"/>
    <property type="evidence" value="ECO:0007669"/>
    <property type="project" value="UniProtKB-KW"/>
</dbReference>
<evidence type="ECO:0000256" key="3">
    <source>
        <dbReference type="ARBA" id="ARBA00022771"/>
    </source>
</evidence>
<gene>
    <name evidence="8" type="ORF">GSMUA_136270.1</name>
</gene>
<feature type="region of interest" description="Disordered" evidence="6">
    <location>
        <begin position="124"/>
        <end position="143"/>
    </location>
</feature>
<dbReference type="PROSITE" id="PS50115">
    <property type="entry name" value="ARFGAP"/>
    <property type="match status" value="1"/>
</dbReference>
<protein>
    <submittedName>
        <fullName evidence="8">(wild Malaysian banana) hypothetical protein</fullName>
    </submittedName>
</protein>
<evidence type="ECO:0000256" key="1">
    <source>
        <dbReference type="ARBA" id="ARBA00022468"/>
    </source>
</evidence>
<dbReference type="GO" id="GO:0008270">
    <property type="term" value="F:zinc ion binding"/>
    <property type="evidence" value="ECO:0007669"/>
    <property type="project" value="UniProtKB-KW"/>
</dbReference>
<sequence>MNEKASVSKELNAKHKKILEGLMKLPENRECADCKTKGPRWASVNLGIFICMQCSGIHRSLGVHISKVRSATLDTWLPEQVTFIQTMGNEKSNSYWEAELPPNYDRVGIENFIRAKYEDKRWIPRHGSSRSPSRAPEEITSEFQQRHNGTVGCKFTNNLNSVEEQRKPSQLNAMKNNPVAPEVPSQVSSVTKGEAIMHKTDSSQSPAQSKADVPHKVDTPAPPPKVDYVSDLFHMLTVETPSENSLESSSKDDNSWAGFQYTLSSVDAWYQSNLGVPFQISNLIDFPLTPCFLVMKDCSSREVTTAADQKCSTKPVENPSQSISGIEDLFKDSPPLMVSSSSVKSQASIKNDIMSLFEKSNMVSPYSVHQQQLAFLSQQQALLMAVAKSGTVNPTLSGSSNQPAVTGLHAPNINVLYQNWPNIGYQAPGVTPPDGQKGFNNFSQLGNLMQGHPSGNYSHIHTSGYTDHPPIRMYSRGSPSVINGAATSGTSKAVASPASVVTSNKSAKEYDFSSLTHGMLPKH</sequence>
<evidence type="ECO:0000256" key="4">
    <source>
        <dbReference type="ARBA" id="ARBA00022833"/>
    </source>
</evidence>
<dbReference type="SMART" id="SM00105">
    <property type="entry name" value="ArfGap"/>
    <property type="match status" value="1"/>
</dbReference>
<name>A0A8D7A7W3_MUSAM</name>
<evidence type="ECO:0000313" key="8">
    <source>
        <dbReference type="EMBL" id="CAG1843832.1"/>
    </source>
</evidence>
<keyword evidence="1" id="KW-0343">GTPase activation</keyword>
<proteinExistence type="predicted"/>
<dbReference type="InterPro" id="IPR001164">
    <property type="entry name" value="ArfGAP_dom"/>
</dbReference>
<evidence type="ECO:0000256" key="2">
    <source>
        <dbReference type="ARBA" id="ARBA00022723"/>
    </source>
</evidence>
<dbReference type="InterPro" id="IPR044520">
    <property type="entry name" value="ARF_GAP_AGD5/15"/>
</dbReference>
<dbReference type="Gene3D" id="1.10.220.150">
    <property type="entry name" value="Arf GTPase activating protein"/>
    <property type="match status" value="1"/>
</dbReference>
<accession>A0A8D7A7W3</accession>
<evidence type="ECO:0000259" key="7">
    <source>
        <dbReference type="PROSITE" id="PS50115"/>
    </source>
</evidence>